<dbReference type="InterPro" id="IPR046960">
    <property type="entry name" value="PPR_At4g14850-like_plant"/>
</dbReference>
<feature type="repeat" description="PPR" evidence="2">
    <location>
        <begin position="149"/>
        <end position="183"/>
    </location>
</feature>
<evidence type="ECO:0000313" key="4">
    <source>
        <dbReference type="Proteomes" id="UP001497444"/>
    </source>
</evidence>
<dbReference type="Proteomes" id="UP001497444">
    <property type="component" value="Chromosome 3"/>
</dbReference>
<dbReference type="PROSITE" id="PS51375">
    <property type="entry name" value="PPR"/>
    <property type="match status" value="1"/>
</dbReference>
<organism evidence="3 4">
    <name type="scientific">Sphagnum jensenii</name>
    <dbReference type="NCBI Taxonomy" id="128206"/>
    <lineage>
        <taxon>Eukaryota</taxon>
        <taxon>Viridiplantae</taxon>
        <taxon>Streptophyta</taxon>
        <taxon>Embryophyta</taxon>
        <taxon>Bryophyta</taxon>
        <taxon>Sphagnophytina</taxon>
        <taxon>Sphagnopsida</taxon>
        <taxon>Sphagnales</taxon>
        <taxon>Sphagnaceae</taxon>
        <taxon>Sphagnum</taxon>
    </lineage>
</organism>
<dbReference type="PANTHER" id="PTHR47926:SF452">
    <property type="entry name" value="PENTATRICOPEPTIDE REPEAT-CONTAINING PROTEIN"/>
    <property type="match status" value="1"/>
</dbReference>
<accession>A0ABP0WSH6</accession>
<keyword evidence="4" id="KW-1185">Reference proteome</keyword>
<dbReference type="EMBL" id="OZ020098">
    <property type="protein sequence ID" value="CAK9269824.1"/>
    <property type="molecule type" value="Genomic_DNA"/>
</dbReference>
<dbReference type="InterPro" id="IPR011990">
    <property type="entry name" value="TPR-like_helical_dom_sf"/>
</dbReference>
<evidence type="ECO:0008006" key="5">
    <source>
        <dbReference type="Google" id="ProtNLM"/>
    </source>
</evidence>
<gene>
    <name evidence="3" type="ORF">CSSPJE1EN1_LOCUS15302</name>
</gene>
<keyword evidence="1" id="KW-0677">Repeat</keyword>
<evidence type="ECO:0000256" key="2">
    <source>
        <dbReference type="PROSITE-ProRule" id="PRU00708"/>
    </source>
</evidence>
<dbReference type="InterPro" id="IPR002885">
    <property type="entry name" value="PPR_rpt"/>
</dbReference>
<sequence>MASLPSLQLLPSQARRTGWRGRPAAGILLLRDCAPSELQHQISQFQHSAAAGCAAAIAVPTAAQWVERKAARRDRKVGQKRIVEELWQKFFSDPSQWWDHRSEKVNAKYPDFKHKKTEEALWLCSNLCPKWVQAELVAAILPGTLESTPLFAWNTKLARYVKNGKSDDAMNLFQQMQQECVKPDSNVEMGERIAKRVLEVDPKDATCYALLSEIRAATEKL</sequence>
<dbReference type="Gene3D" id="1.25.40.10">
    <property type="entry name" value="Tetratricopeptide repeat domain"/>
    <property type="match status" value="1"/>
</dbReference>
<reference evidence="3" key="1">
    <citation type="submission" date="2024-02" db="EMBL/GenBank/DDBJ databases">
        <authorList>
            <consortium name="ELIXIR-Norway"/>
            <consortium name="Elixir Norway"/>
        </authorList>
    </citation>
    <scope>NUCLEOTIDE SEQUENCE</scope>
</reference>
<proteinExistence type="predicted"/>
<dbReference type="PANTHER" id="PTHR47926">
    <property type="entry name" value="PENTATRICOPEPTIDE REPEAT-CONTAINING PROTEIN"/>
    <property type="match status" value="1"/>
</dbReference>
<dbReference type="NCBIfam" id="TIGR00756">
    <property type="entry name" value="PPR"/>
    <property type="match status" value="1"/>
</dbReference>
<evidence type="ECO:0000313" key="3">
    <source>
        <dbReference type="EMBL" id="CAK9269824.1"/>
    </source>
</evidence>
<evidence type="ECO:0000256" key="1">
    <source>
        <dbReference type="ARBA" id="ARBA00022737"/>
    </source>
</evidence>
<name>A0ABP0WSH6_9BRYO</name>
<protein>
    <recommendedName>
        <fullName evidence="5">Pentatricopeptide repeat-containing protein</fullName>
    </recommendedName>
</protein>